<comment type="similarity">
    <text evidence="1">Belongs to the ABC transporter superfamily.</text>
</comment>
<dbReference type="NCBIfam" id="TIGR03864">
    <property type="entry name" value="PQQ_ABC_ATP"/>
    <property type="match status" value="1"/>
</dbReference>
<dbReference type="Gene3D" id="3.40.50.300">
    <property type="entry name" value="P-loop containing nucleotide triphosphate hydrolases"/>
    <property type="match status" value="1"/>
</dbReference>
<dbReference type="PANTHER" id="PTHR42711:SF5">
    <property type="entry name" value="ABC TRANSPORTER ATP-BINDING PROTEIN NATA"/>
    <property type="match status" value="1"/>
</dbReference>
<dbReference type="InterPro" id="IPR050763">
    <property type="entry name" value="ABC_transporter_ATP-binding"/>
</dbReference>
<dbReference type="InterPro" id="IPR022467">
    <property type="entry name" value="ABC_transprt_ATP-bd_su_PQQ"/>
</dbReference>
<dbReference type="GO" id="GO:0005524">
    <property type="term" value="F:ATP binding"/>
    <property type="evidence" value="ECO:0007669"/>
    <property type="project" value="UniProtKB-KW"/>
</dbReference>
<reference evidence="7 8" key="1">
    <citation type="submission" date="2019-05" db="EMBL/GenBank/DDBJ databases">
        <title>Colwellia ponticola sp. nov., isolated from seawater.</title>
        <authorList>
            <person name="Yoon J.-H."/>
        </authorList>
    </citation>
    <scope>NUCLEOTIDE SEQUENCE [LARGE SCALE GENOMIC DNA]</scope>
    <source>
        <strain evidence="7 8">OISW-25</strain>
    </source>
</reference>
<evidence type="ECO:0000259" key="6">
    <source>
        <dbReference type="PROSITE" id="PS50893"/>
    </source>
</evidence>
<dbReference type="OrthoDB" id="9775490at2"/>
<dbReference type="SMART" id="SM00382">
    <property type="entry name" value="AAA"/>
    <property type="match status" value="1"/>
</dbReference>
<keyword evidence="2" id="KW-0813">Transport</keyword>
<evidence type="ECO:0000256" key="3">
    <source>
        <dbReference type="ARBA" id="ARBA00022458"/>
    </source>
</evidence>
<dbReference type="InterPro" id="IPR003593">
    <property type="entry name" value="AAA+_ATPase"/>
</dbReference>
<accession>A0A8H2JPD1</accession>
<proteinExistence type="inferred from homology"/>
<comment type="caution">
    <text evidence="7">The sequence shown here is derived from an EMBL/GenBank/DDBJ whole genome shotgun (WGS) entry which is preliminary data.</text>
</comment>
<protein>
    <submittedName>
        <fullName evidence="7">ATP-binding cassette domain-containing protein</fullName>
    </submittedName>
</protein>
<dbReference type="InterPro" id="IPR027417">
    <property type="entry name" value="P-loop_NTPase"/>
</dbReference>
<dbReference type="EMBL" id="SZVP01000001">
    <property type="protein sequence ID" value="TMM47606.1"/>
    <property type="molecule type" value="Genomic_DNA"/>
</dbReference>
<keyword evidence="8" id="KW-1185">Reference proteome</keyword>
<evidence type="ECO:0000313" key="8">
    <source>
        <dbReference type="Proteomes" id="UP000307702"/>
    </source>
</evidence>
<sequence>MNIVTNELTFYYGKKLAIDSLSLTLNSGFNVLLGPNGAGKSTLFAMLTGLYQAASGAIKINGYDLTLDRSNIMKSMGVVFQQSTLDVDLSVKQNLTYYAALHGISSTQALDNISDILAQLQLTTRLNDKVRSLNGGHRRRVEIARALIHQPKVLLLDEATVGLDIDSRKMITEYVGSLCQQRGICVLWATHLIDEIADDDQLIIIDEGKIKAQGLSADLCKKHKVVDVYQLYRTLTSSTEISR</sequence>
<evidence type="ECO:0000256" key="2">
    <source>
        <dbReference type="ARBA" id="ARBA00022448"/>
    </source>
</evidence>
<evidence type="ECO:0000256" key="5">
    <source>
        <dbReference type="ARBA" id="ARBA00022840"/>
    </source>
</evidence>
<dbReference type="Proteomes" id="UP000307702">
    <property type="component" value="Unassembled WGS sequence"/>
</dbReference>
<evidence type="ECO:0000313" key="7">
    <source>
        <dbReference type="EMBL" id="TMM47606.1"/>
    </source>
</evidence>
<dbReference type="SUPFAM" id="SSF52540">
    <property type="entry name" value="P-loop containing nucleoside triphosphate hydrolases"/>
    <property type="match status" value="1"/>
</dbReference>
<evidence type="ECO:0000256" key="4">
    <source>
        <dbReference type="ARBA" id="ARBA00022741"/>
    </source>
</evidence>
<dbReference type="InterPro" id="IPR003439">
    <property type="entry name" value="ABC_transporter-like_ATP-bd"/>
</dbReference>
<organism evidence="7 8">
    <name type="scientific">Colwellia ponticola</name>
    <dbReference type="NCBI Taxonomy" id="2304625"/>
    <lineage>
        <taxon>Bacteria</taxon>
        <taxon>Pseudomonadati</taxon>
        <taxon>Pseudomonadota</taxon>
        <taxon>Gammaproteobacteria</taxon>
        <taxon>Alteromonadales</taxon>
        <taxon>Colwelliaceae</taxon>
        <taxon>Colwellia</taxon>
    </lineage>
</organism>
<dbReference type="PROSITE" id="PS50893">
    <property type="entry name" value="ABC_TRANSPORTER_2"/>
    <property type="match status" value="1"/>
</dbReference>
<keyword evidence="4" id="KW-0547">Nucleotide-binding</keyword>
<dbReference type="GO" id="GO:0016887">
    <property type="term" value="F:ATP hydrolysis activity"/>
    <property type="evidence" value="ECO:0007669"/>
    <property type="project" value="InterPro"/>
</dbReference>
<dbReference type="AlphaFoldDB" id="A0A8H2JPD1"/>
<gene>
    <name evidence="7" type="ORF">FCS21_01090</name>
</gene>
<dbReference type="PANTHER" id="PTHR42711">
    <property type="entry name" value="ABC TRANSPORTER ATP-BINDING PROTEIN"/>
    <property type="match status" value="1"/>
</dbReference>
<dbReference type="RefSeq" id="WP_138620140.1">
    <property type="nucleotide sequence ID" value="NZ_SZVP01000001.1"/>
</dbReference>
<dbReference type="Pfam" id="PF00005">
    <property type="entry name" value="ABC_tran"/>
    <property type="match status" value="1"/>
</dbReference>
<feature type="domain" description="ABC transporter" evidence="6">
    <location>
        <begin position="3"/>
        <end position="232"/>
    </location>
</feature>
<keyword evidence="3" id="KW-0536">Nodulation</keyword>
<name>A0A8H2JPD1_9GAMM</name>
<evidence type="ECO:0000256" key="1">
    <source>
        <dbReference type="ARBA" id="ARBA00005417"/>
    </source>
</evidence>
<keyword evidence="5 7" id="KW-0067">ATP-binding</keyword>